<dbReference type="InterPro" id="IPR029017">
    <property type="entry name" value="Enolase-like_N"/>
</dbReference>
<dbReference type="Pfam" id="PF13378">
    <property type="entry name" value="MR_MLE_C"/>
    <property type="match status" value="1"/>
</dbReference>
<comment type="similarity">
    <text evidence="1 5">Belongs to the mandelate racemase/muconate lactonizing enzyme family.</text>
</comment>
<evidence type="ECO:0000259" key="6">
    <source>
        <dbReference type="SMART" id="SM00922"/>
    </source>
</evidence>
<dbReference type="InterPro" id="IPR013342">
    <property type="entry name" value="Mandelate_racemase_C"/>
</dbReference>
<comment type="cofactor">
    <cofactor evidence="5">
        <name>Mg(2+)</name>
        <dbReference type="ChEBI" id="CHEBI:18420"/>
    </cofactor>
    <text evidence="5">Binds 1 Mg(2+) ion per subunit.</text>
</comment>
<dbReference type="Gene3D" id="3.30.390.10">
    <property type="entry name" value="Enolase-like, N-terminal domain"/>
    <property type="match status" value="1"/>
</dbReference>
<dbReference type="SFLD" id="SFLDS00001">
    <property type="entry name" value="Enolase"/>
    <property type="match status" value="1"/>
</dbReference>
<comment type="caution">
    <text evidence="7">The sequence shown here is derived from an EMBL/GenBank/DDBJ whole genome shotgun (WGS) entry which is preliminary data.</text>
</comment>
<dbReference type="NCBIfam" id="NF042940">
    <property type="entry name" value="racemase_DgcA"/>
    <property type="match status" value="1"/>
</dbReference>
<dbReference type="SMART" id="SM00922">
    <property type="entry name" value="MR_MLE"/>
    <property type="match status" value="1"/>
</dbReference>
<organism evidence="7 8">
    <name type="scientific">Flaviflagellibacter deserti</name>
    <dbReference type="NCBI Taxonomy" id="2267266"/>
    <lineage>
        <taxon>Bacteria</taxon>
        <taxon>Pseudomonadati</taxon>
        <taxon>Pseudomonadota</taxon>
        <taxon>Alphaproteobacteria</taxon>
        <taxon>Hyphomicrobiales</taxon>
        <taxon>Flaviflagellibacter</taxon>
    </lineage>
</organism>
<dbReference type="SFLD" id="SFLDG00180">
    <property type="entry name" value="muconate_cycloisomerase"/>
    <property type="match status" value="1"/>
</dbReference>
<dbReference type="SFLD" id="SFLDF00010">
    <property type="entry name" value="dipeptide_epimerase"/>
    <property type="match status" value="1"/>
</dbReference>
<dbReference type="InterPro" id="IPR013341">
    <property type="entry name" value="Mandelate_racemase_N_dom"/>
</dbReference>
<keyword evidence="4 5" id="KW-0413">Isomerase</keyword>
<evidence type="ECO:0000256" key="3">
    <source>
        <dbReference type="ARBA" id="ARBA00022842"/>
    </source>
</evidence>
<evidence type="ECO:0000256" key="2">
    <source>
        <dbReference type="ARBA" id="ARBA00022723"/>
    </source>
</evidence>
<dbReference type="SUPFAM" id="SSF54826">
    <property type="entry name" value="Enolase N-terminal domain-like"/>
    <property type="match status" value="1"/>
</dbReference>
<keyword evidence="3 5" id="KW-0460">Magnesium</keyword>
<dbReference type="PANTHER" id="PTHR48080">
    <property type="entry name" value="D-GALACTONATE DEHYDRATASE-RELATED"/>
    <property type="match status" value="1"/>
</dbReference>
<dbReference type="Pfam" id="PF02746">
    <property type="entry name" value="MR_MLE_N"/>
    <property type="match status" value="1"/>
</dbReference>
<name>A0ABV9Z345_9HYPH</name>
<evidence type="ECO:0000256" key="1">
    <source>
        <dbReference type="ARBA" id="ARBA00008031"/>
    </source>
</evidence>
<dbReference type="CDD" id="cd03319">
    <property type="entry name" value="L-Ala-DL-Glu_epimerase"/>
    <property type="match status" value="1"/>
</dbReference>
<evidence type="ECO:0000256" key="5">
    <source>
        <dbReference type="RuleBase" id="RU366006"/>
    </source>
</evidence>
<evidence type="ECO:0000313" key="8">
    <source>
        <dbReference type="Proteomes" id="UP001595796"/>
    </source>
</evidence>
<proteinExistence type="inferred from homology"/>
<reference evidence="8" key="1">
    <citation type="journal article" date="2019" name="Int. J. Syst. Evol. Microbiol.">
        <title>The Global Catalogue of Microorganisms (GCM) 10K type strain sequencing project: providing services to taxonomists for standard genome sequencing and annotation.</title>
        <authorList>
            <consortium name="The Broad Institute Genomics Platform"/>
            <consortium name="The Broad Institute Genome Sequencing Center for Infectious Disease"/>
            <person name="Wu L."/>
            <person name="Ma J."/>
        </authorList>
    </citation>
    <scope>NUCLEOTIDE SEQUENCE [LARGE SCALE GENOMIC DNA]</scope>
    <source>
        <strain evidence="8">CGMCC 1.16444</strain>
    </source>
</reference>
<protein>
    <recommendedName>
        <fullName evidence="5">Dipeptide epimerase</fullName>
        <ecNumber evidence="5">5.1.1.-</ecNumber>
    </recommendedName>
</protein>
<keyword evidence="2 5" id="KW-0479">Metal-binding</keyword>
<accession>A0ABV9Z345</accession>
<feature type="domain" description="Mandelate racemase/muconate lactonizing enzyme C-terminal" evidence="6">
    <location>
        <begin position="131"/>
        <end position="222"/>
    </location>
</feature>
<dbReference type="InterPro" id="IPR036849">
    <property type="entry name" value="Enolase-like_C_sf"/>
</dbReference>
<dbReference type="Proteomes" id="UP001595796">
    <property type="component" value="Unassembled WGS sequence"/>
</dbReference>
<dbReference type="SUPFAM" id="SSF51604">
    <property type="entry name" value="Enolase C-terminal domain-like"/>
    <property type="match status" value="1"/>
</dbReference>
<dbReference type="EC" id="5.1.1.-" evidence="5"/>
<dbReference type="InterPro" id="IPR034603">
    <property type="entry name" value="Dipeptide_epimerase"/>
</dbReference>
<dbReference type="Gene3D" id="3.20.20.120">
    <property type="entry name" value="Enolase-like C-terminal domain"/>
    <property type="match status" value="1"/>
</dbReference>
<dbReference type="RefSeq" id="WP_114955836.1">
    <property type="nucleotide sequence ID" value="NZ_JBHSJF010000006.1"/>
</dbReference>
<dbReference type="InterPro" id="IPR034593">
    <property type="entry name" value="DgoD-like"/>
</dbReference>
<dbReference type="EMBL" id="JBHSJF010000006">
    <property type="protein sequence ID" value="MFC5068248.1"/>
    <property type="molecule type" value="Genomic_DNA"/>
</dbReference>
<evidence type="ECO:0000313" key="7">
    <source>
        <dbReference type="EMBL" id="MFC5068248.1"/>
    </source>
</evidence>
<dbReference type="PANTHER" id="PTHR48080:SF3">
    <property type="entry name" value="ENOLASE SUPERFAMILY MEMBER DDB_G0284701"/>
    <property type="match status" value="1"/>
</dbReference>
<sequence>MSRELVVRIEHWPIAGRFTIARGAKTEAVVVVAEIDDGKVSGFGECVPYARYGETVEDVAKAVEKMAARVSDGIETSDLQSVLPPGAARNALDCALWDLASKRSGRRIWDIAGIKAPTAAVTAYTLSVNEPDAMRAAAEAASARPLLKVKLGKAGDEERIRAVRAGAPDSELIVDANEGWSPENLNENIRACADVGVTLIEQPLPASADEALIGIDRPVTICADESVHTRDGLKDLRNRYNAVNIKLDKTGGLTEALEMARAAQDLGFEIMVGCMVGTSLAMAPALMLTPFARYVDLDGPLLLARDRPQGLVYDGSLVHPPARQLWG</sequence>
<evidence type="ECO:0000256" key="4">
    <source>
        <dbReference type="ARBA" id="ARBA00023235"/>
    </source>
</evidence>
<gene>
    <name evidence="7" type="primary">dgcA</name>
    <name evidence="7" type="ORF">ACFPFW_09505</name>
</gene>
<dbReference type="InterPro" id="IPR029065">
    <property type="entry name" value="Enolase_C-like"/>
</dbReference>
<keyword evidence="8" id="KW-1185">Reference proteome</keyword>